<reference evidence="2" key="2">
    <citation type="submission" date="2020-09" db="EMBL/GenBank/DDBJ databases">
        <authorList>
            <person name="Sun Q."/>
            <person name="Ohkuma M."/>
        </authorList>
    </citation>
    <scope>NUCLEOTIDE SEQUENCE</scope>
    <source>
        <strain evidence="2">JCM 3090</strain>
    </source>
</reference>
<dbReference type="SMART" id="SM00418">
    <property type="entry name" value="HTH_ARSR"/>
    <property type="match status" value="1"/>
</dbReference>
<organism evidence="2 3">
    <name type="scientific">Pilimelia anulata</name>
    <dbReference type="NCBI Taxonomy" id="53371"/>
    <lineage>
        <taxon>Bacteria</taxon>
        <taxon>Bacillati</taxon>
        <taxon>Actinomycetota</taxon>
        <taxon>Actinomycetes</taxon>
        <taxon>Micromonosporales</taxon>
        <taxon>Micromonosporaceae</taxon>
        <taxon>Pilimelia</taxon>
    </lineage>
</organism>
<dbReference type="InterPro" id="IPR001845">
    <property type="entry name" value="HTH_ArsR_DNA-bd_dom"/>
</dbReference>
<evidence type="ECO:0000259" key="1">
    <source>
        <dbReference type="PROSITE" id="PS50987"/>
    </source>
</evidence>
<sequence>MDEELDAVFGALADPTRRAILHRLKAGEASVAALAEPFAMSQPAVSKHLRVLAEAGLITRSRRGTARLSHLDAAPLRAAAAWLAEYRSFWAESHGRLDALLATLHRPTDEDRPPDEKE</sequence>
<feature type="domain" description="HTH arsR-type" evidence="1">
    <location>
        <begin position="1"/>
        <end position="91"/>
    </location>
</feature>
<reference evidence="2" key="1">
    <citation type="journal article" date="2014" name="Int. J. Syst. Evol. Microbiol.">
        <title>Complete genome sequence of Corynebacterium casei LMG S-19264T (=DSM 44701T), isolated from a smear-ripened cheese.</title>
        <authorList>
            <consortium name="US DOE Joint Genome Institute (JGI-PGF)"/>
            <person name="Walter F."/>
            <person name="Albersmeier A."/>
            <person name="Kalinowski J."/>
            <person name="Ruckert C."/>
        </authorList>
    </citation>
    <scope>NUCLEOTIDE SEQUENCE</scope>
    <source>
        <strain evidence="2">JCM 3090</strain>
    </source>
</reference>
<proteinExistence type="predicted"/>
<dbReference type="SUPFAM" id="SSF46785">
    <property type="entry name" value="Winged helix' DNA-binding domain"/>
    <property type="match status" value="1"/>
</dbReference>
<dbReference type="InterPro" id="IPR036388">
    <property type="entry name" value="WH-like_DNA-bd_sf"/>
</dbReference>
<evidence type="ECO:0000313" key="2">
    <source>
        <dbReference type="EMBL" id="GGJ82051.1"/>
    </source>
</evidence>
<dbReference type="PANTHER" id="PTHR38600">
    <property type="entry name" value="TRANSCRIPTIONAL REGULATORY PROTEIN"/>
    <property type="match status" value="1"/>
</dbReference>
<dbReference type="AlphaFoldDB" id="A0A8J3B7K3"/>
<dbReference type="PROSITE" id="PS50987">
    <property type="entry name" value="HTH_ARSR_2"/>
    <property type="match status" value="1"/>
</dbReference>
<keyword evidence="3" id="KW-1185">Reference proteome</keyword>
<evidence type="ECO:0000313" key="3">
    <source>
        <dbReference type="Proteomes" id="UP000649739"/>
    </source>
</evidence>
<dbReference type="NCBIfam" id="NF033788">
    <property type="entry name" value="HTH_metalloreg"/>
    <property type="match status" value="1"/>
</dbReference>
<dbReference type="Pfam" id="PF12840">
    <property type="entry name" value="HTH_20"/>
    <property type="match status" value="1"/>
</dbReference>
<protein>
    <submittedName>
        <fullName evidence="2">Transcriptional regulator</fullName>
    </submittedName>
</protein>
<dbReference type="InterPro" id="IPR011991">
    <property type="entry name" value="ArsR-like_HTH"/>
</dbReference>
<dbReference type="RefSeq" id="WP_189168847.1">
    <property type="nucleotide sequence ID" value="NZ_BMQB01000002.1"/>
</dbReference>
<dbReference type="PRINTS" id="PR00778">
    <property type="entry name" value="HTHARSR"/>
</dbReference>
<dbReference type="CDD" id="cd00090">
    <property type="entry name" value="HTH_ARSR"/>
    <property type="match status" value="1"/>
</dbReference>
<dbReference type="PANTHER" id="PTHR38600:SF2">
    <property type="entry name" value="SLL0088 PROTEIN"/>
    <property type="match status" value="1"/>
</dbReference>
<gene>
    <name evidence="2" type="ORF">GCM10010123_09790</name>
</gene>
<name>A0A8J3B7K3_9ACTN</name>
<dbReference type="GO" id="GO:0003700">
    <property type="term" value="F:DNA-binding transcription factor activity"/>
    <property type="evidence" value="ECO:0007669"/>
    <property type="project" value="InterPro"/>
</dbReference>
<dbReference type="Gene3D" id="1.10.10.10">
    <property type="entry name" value="Winged helix-like DNA-binding domain superfamily/Winged helix DNA-binding domain"/>
    <property type="match status" value="1"/>
</dbReference>
<dbReference type="Proteomes" id="UP000649739">
    <property type="component" value="Unassembled WGS sequence"/>
</dbReference>
<dbReference type="InterPro" id="IPR036390">
    <property type="entry name" value="WH_DNA-bd_sf"/>
</dbReference>
<accession>A0A8J3B7K3</accession>
<dbReference type="EMBL" id="BMQB01000002">
    <property type="protein sequence ID" value="GGJ82051.1"/>
    <property type="molecule type" value="Genomic_DNA"/>
</dbReference>
<comment type="caution">
    <text evidence="2">The sequence shown here is derived from an EMBL/GenBank/DDBJ whole genome shotgun (WGS) entry which is preliminary data.</text>
</comment>